<organism evidence="1 2">
    <name type="scientific">Rhodohalobacter mucosus</name>
    <dbReference type="NCBI Taxonomy" id="2079485"/>
    <lineage>
        <taxon>Bacteria</taxon>
        <taxon>Pseudomonadati</taxon>
        <taxon>Balneolota</taxon>
        <taxon>Balneolia</taxon>
        <taxon>Balneolales</taxon>
        <taxon>Balneolaceae</taxon>
        <taxon>Rhodohalobacter</taxon>
    </lineage>
</organism>
<dbReference type="AlphaFoldDB" id="A0A316TTM6"/>
<evidence type="ECO:0000313" key="2">
    <source>
        <dbReference type="Proteomes" id="UP000245533"/>
    </source>
</evidence>
<sequence length="70" mass="8256">MRFKLQNAFFRHAYAIYPVGNKFAYRAKSIEFSIEPVKAEAPIMNHQTEKTKIKSSIPAFCVFRQIIYLR</sequence>
<proteinExistence type="predicted"/>
<accession>A0A316TTM6</accession>
<keyword evidence="2" id="KW-1185">Reference proteome</keyword>
<evidence type="ECO:0000313" key="1">
    <source>
        <dbReference type="EMBL" id="PWN06325.1"/>
    </source>
</evidence>
<name>A0A316TTM6_9BACT</name>
<dbReference type="EMBL" id="QGGB01000007">
    <property type="protein sequence ID" value="PWN06325.1"/>
    <property type="molecule type" value="Genomic_DNA"/>
</dbReference>
<gene>
    <name evidence="1" type="ORF">DDZ15_10920</name>
</gene>
<reference evidence="1 2" key="1">
    <citation type="submission" date="2018-05" db="EMBL/GenBank/DDBJ databases">
        <title>Rhodohalobacter halophilus gen. nov., sp. nov., a moderately halophilic member of the family Balneolaceae.</title>
        <authorList>
            <person name="Liu Z.-W."/>
        </authorList>
    </citation>
    <scope>NUCLEOTIDE SEQUENCE [LARGE SCALE GENOMIC DNA]</scope>
    <source>
        <strain evidence="1 2">8A47</strain>
    </source>
</reference>
<dbReference type="Proteomes" id="UP000245533">
    <property type="component" value="Unassembled WGS sequence"/>
</dbReference>
<comment type="caution">
    <text evidence="1">The sequence shown here is derived from an EMBL/GenBank/DDBJ whole genome shotgun (WGS) entry which is preliminary data.</text>
</comment>
<protein>
    <submittedName>
        <fullName evidence="1">Uncharacterized protein</fullName>
    </submittedName>
</protein>